<accession>A0A6S7AS99</accession>
<evidence type="ECO:0000256" key="1">
    <source>
        <dbReference type="ARBA" id="ARBA00004370"/>
    </source>
</evidence>
<evidence type="ECO:0000256" key="3">
    <source>
        <dbReference type="ARBA" id="ARBA00022729"/>
    </source>
</evidence>
<evidence type="ECO:0000256" key="4">
    <source>
        <dbReference type="ARBA" id="ARBA00023136"/>
    </source>
</evidence>
<dbReference type="Gene3D" id="1.25.40.10">
    <property type="entry name" value="Tetratricopeptide repeat domain"/>
    <property type="match status" value="1"/>
</dbReference>
<gene>
    <name evidence="10" type="primary">sctC_1</name>
    <name evidence="10" type="ORF">LMG28138_00111</name>
</gene>
<keyword evidence="5" id="KW-0998">Cell outer membrane</keyword>
<evidence type="ECO:0000259" key="9">
    <source>
        <dbReference type="SMART" id="SM00965"/>
    </source>
</evidence>
<sequence length="673" mass="71666">MTGRVAGMVIVKAKLKNGVLVVAGAFALAGCAVDDAPRSGASRTGEVATTTGDRLVAPATSPAGSAAKAPPDGMSAFEQSERARRVQVLLTQADQALERGDSQTAALRYQEVLTLDAANPRAAEGLRRAELGRQLGTQLVEVRQLSLTQPDKALALLDDIQAVDPAHAGAMQLRASIDADQARRAQAAERGLADALKTPVSMQFVDQPISSIFSTISTMAKMNFVMDRDVPAGLRATVFAQDTSVEEVVNLILASNRLDKKILNDHTLLVYPKTPEKSREYKDLITRTFYLSNADPKAILTMLKQIVKSKDMYVDERLHSVMIRDTPEAIAVAERLIATQDLPEPEVMFDVQVLEVNNSNLLNLGIRYPSSVSATVTGTGATPGSLTLDRLKNLNKSNVLLNLGDPTITANFTRDTTEGLVLANPSIRVKNRDKAKIVIGDRLPVVTTTNSNGVVSESIAYQDVGLTLNVEPTLSLEGEIGVKVSMEVSSVVDTIETNTGLIAYQIGTRKAETNMSAHDGETQVLAGLLSRSEQTSGNAIPGLGDIPILDRIFGSKQTNKIKTELVLLITPHVIRNLAVPARHITRFNSGPEGAITTTPLFLHNGSSAASGIRQNNGRATVIDTTPASVAIPATMPLPQASGVHAAPAPNYPVPANVPLPADIEPNNSTHLTE</sequence>
<reference evidence="10 11" key="1">
    <citation type="submission" date="2020-04" db="EMBL/GenBank/DDBJ databases">
        <authorList>
            <person name="De Canck E."/>
        </authorList>
    </citation>
    <scope>NUCLEOTIDE SEQUENCE [LARGE SCALE GENOMIC DNA]</scope>
    <source>
        <strain evidence="10 11">LMG 28138</strain>
    </source>
</reference>
<proteinExistence type="inferred from homology"/>
<keyword evidence="3" id="KW-0732">Signal</keyword>
<dbReference type="InterPro" id="IPR005644">
    <property type="entry name" value="NolW-like"/>
</dbReference>
<dbReference type="Pfam" id="PF03958">
    <property type="entry name" value="Secretin_N"/>
    <property type="match status" value="1"/>
</dbReference>
<dbReference type="EMBL" id="CADIKM010000001">
    <property type="protein sequence ID" value="CAB3776244.1"/>
    <property type="molecule type" value="Genomic_DNA"/>
</dbReference>
<dbReference type="InterPro" id="IPR011990">
    <property type="entry name" value="TPR-like_helical_dom_sf"/>
</dbReference>
<evidence type="ECO:0000256" key="7">
    <source>
        <dbReference type="RuleBase" id="RU004004"/>
    </source>
</evidence>
<evidence type="ECO:0000313" key="11">
    <source>
        <dbReference type="Proteomes" id="UP000494115"/>
    </source>
</evidence>
<protein>
    <submittedName>
        <fullName evidence="10">Type 3 secretion system secretin</fullName>
    </submittedName>
</protein>
<dbReference type="Pfam" id="PF00263">
    <property type="entry name" value="Secretin"/>
    <property type="match status" value="1"/>
</dbReference>
<organism evidence="10 11">
    <name type="scientific">Pararobbsia alpina</name>
    <dbReference type="NCBI Taxonomy" id="621374"/>
    <lineage>
        <taxon>Bacteria</taxon>
        <taxon>Pseudomonadati</taxon>
        <taxon>Pseudomonadota</taxon>
        <taxon>Betaproteobacteria</taxon>
        <taxon>Burkholderiales</taxon>
        <taxon>Burkholderiaceae</taxon>
        <taxon>Pararobbsia</taxon>
    </lineage>
</organism>
<dbReference type="InterPro" id="IPR050810">
    <property type="entry name" value="Bact_Secretion_Sys_Channel"/>
</dbReference>
<dbReference type="InterPro" id="IPR038591">
    <property type="entry name" value="NolW-like_sf"/>
</dbReference>
<comment type="similarity">
    <text evidence="6">Belongs to the bacterial secretin family.</text>
</comment>
<dbReference type="PRINTS" id="PR00811">
    <property type="entry name" value="BCTERIALGSPD"/>
</dbReference>
<dbReference type="Proteomes" id="UP000494115">
    <property type="component" value="Unassembled WGS sequence"/>
</dbReference>
<evidence type="ECO:0000256" key="6">
    <source>
        <dbReference type="RuleBase" id="RU004003"/>
    </source>
</evidence>
<name>A0A6S7AS99_9BURK</name>
<keyword evidence="4" id="KW-0472">Membrane</keyword>
<dbReference type="PANTHER" id="PTHR30332">
    <property type="entry name" value="PROBABLE GENERAL SECRETION PATHWAY PROTEIN D"/>
    <property type="match status" value="1"/>
</dbReference>
<dbReference type="SMART" id="SM00965">
    <property type="entry name" value="STN"/>
    <property type="match status" value="1"/>
</dbReference>
<comment type="subcellular location">
    <subcellularLocation>
        <location evidence="7">Cell outer membrane</location>
    </subcellularLocation>
    <subcellularLocation>
        <location evidence="1">Membrane</location>
    </subcellularLocation>
</comment>
<dbReference type="PANTHER" id="PTHR30332:SF17">
    <property type="entry name" value="TYPE IV PILIATION SYSTEM PROTEIN DR_0774-RELATED"/>
    <property type="match status" value="1"/>
</dbReference>
<dbReference type="InterPro" id="IPR011662">
    <property type="entry name" value="Secretin/TonB_short_N"/>
</dbReference>
<feature type="domain" description="Secretin/TonB short N-terminal" evidence="9">
    <location>
        <begin position="222"/>
        <end position="273"/>
    </location>
</feature>
<feature type="region of interest" description="Disordered" evidence="8">
    <location>
        <begin position="36"/>
        <end position="74"/>
    </location>
</feature>
<dbReference type="AlphaFoldDB" id="A0A6S7AS99"/>
<dbReference type="GO" id="GO:0015627">
    <property type="term" value="C:type II protein secretion system complex"/>
    <property type="evidence" value="ECO:0007669"/>
    <property type="project" value="TreeGrafter"/>
</dbReference>
<evidence type="ECO:0000256" key="5">
    <source>
        <dbReference type="ARBA" id="ARBA00023237"/>
    </source>
</evidence>
<evidence type="ECO:0000256" key="2">
    <source>
        <dbReference type="ARBA" id="ARBA00022448"/>
    </source>
</evidence>
<dbReference type="GO" id="GO:0009279">
    <property type="term" value="C:cell outer membrane"/>
    <property type="evidence" value="ECO:0007669"/>
    <property type="project" value="UniProtKB-SubCell"/>
</dbReference>
<dbReference type="PROSITE" id="PS51257">
    <property type="entry name" value="PROKAR_LIPOPROTEIN"/>
    <property type="match status" value="1"/>
</dbReference>
<evidence type="ECO:0000313" key="10">
    <source>
        <dbReference type="EMBL" id="CAB3776244.1"/>
    </source>
</evidence>
<dbReference type="Gene3D" id="3.30.1370.120">
    <property type="match status" value="1"/>
</dbReference>
<evidence type="ECO:0000256" key="8">
    <source>
        <dbReference type="SAM" id="MobiDB-lite"/>
    </source>
</evidence>
<dbReference type="InterPro" id="IPR004846">
    <property type="entry name" value="T2SS/T3SS_dom"/>
</dbReference>
<dbReference type="GO" id="GO:0009306">
    <property type="term" value="P:protein secretion"/>
    <property type="evidence" value="ECO:0007669"/>
    <property type="project" value="InterPro"/>
</dbReference>
<dbReference type="InterPro" id="IPR001775">
    <property type="entry name" value="GspD/PilQ"/>
</dbReference>
<keyword evidence="11" id="KW-1185">Reference proteome</keyword>
<keyword evidence="2 7" id="KW-0813">Transport</keyword>